<proteinExistence type="predicted"/>
<reference evidence="2 3" key="1">
    <citation type="journal article" date="2019" name="Emerg. Microbes Infect.">
        <title>Comprehensive subspecies identification of 175 nontuberculous mycobacteria species based on 7547 genomic profiles.</title>
        <authorList>
            <person name="Matsumoto Y."/>
            <person name="Kinjo T."/>
            <person name="Motooka D."/>
            <person name="Nabeya D."/>
            <person name="Jung N."/>
            <person name="Uechi K."/>
            <person name="Horii T."/>
            <person name="Iida T."/>
            <person name="Fujita J."/>
            <person name="Nakamura S."/>
        </authorList>
    </citation>
    <scope>NUCLEOTIDE SEQUENCE [LARGE SCALE GENOMIC DNA]</scope>
    <source>
        <strain evidence="2 3">JCM 30396</strain>
    </source>
</reference>
<dbReference type="EMBL" id="AP022596">
    <property type="protein sequence ID" value="BBY62050.1"/>
    <property type="molecule type" value="Genomic_DNA"/>
</dbReference>
<gene>
    <name evidence="2" type="ORF">MHEL_02930</name>
</gene>
<keyword evidence="3" id="KW-1185">Reference proteome</keyword>
<evidence type="ECO:0000313" key="2">
    <source>
        <dbReference type="EMBL" id="BBY62050.1"/>
    </source>
</evidence>
<feature type="compositionally biased region" description="Low complexity" evidence="1">
    <location>
        <begin position="36"/>
        <end position="48"/>
    </location>
</feature>
<protein>
    <submittedName>
        <fullName evidence="2">Uncharacterized protein</fullName>
    </submittedName>
</protein>
<evidence type="ECO:0000313" key="3">
    <source>
        <dbReference type="Proteomes" id="UP000467148"/>
    </source>
</evidence>
<dbReference type="AlphaFoldDB" id="A0A7I7SZG9"/>
<accession>A0A7I7SZG9</accession>
<dbReference type="Proteomes" id="UP000467148">
    <property type="component" value="Chromosome"/>
</dbReference>
<organism evidence="2 3">
    <name type="scientific">Mycolicibacterium helvum</name>
    <dbReference type="NCBI Taxonomy" id="1534349"/>
    <lineage>
        <taxon>Bacteria</taxon>
        <taxon>Bacillati</taxon>
        <taxon>Actinomycetota</taxon>
        <taxon>Actinomycetes</taxon>
        <taxon>Mycobacteriales</taxon>
        <taxon>Mycobacteriaceae</taxon>
        <taxon>Mycolicibacterium</taxon>
    </lineage>
</organism>
<sequence length="122" mass="12319">MGIITITNINSMKMLIPVPANSTYVSSSASGGGSYPGTTSYNSTTGNVELDIPGPIPGGTTYTPPSVTINVTATAPGSITSKYAGTSYSNPGMTFNTKILGANIATSCYPNPSPTLTTTTVT</sequence>
<evidence type="ECO:0000256" key="1">
    <source>
        <dbReference type="SAM" id="MobiDB-lite"/>
    </source>
</evidence>
<dbReference type="KEGG" id="mhev:MHEL_02930"/>
<name>A0A7I7SZG9_9MYCO</name>
<feature type="region of interest" description="Disordered" evidence="1">
    <location>
        <begin position="27"/>
        <end position="48"/>
    </location>
</feature>